<comment type="caution">
    <text evidence="2">The sequence shown here is derived from an EMBL/GenBank/DDBJ whole genome shotgun (WGS) entry which is preliminary data.</text>
</comment>
<sequence>MKVQRAQYELDRIRGVGKVDGVHVEVDAENRLLSINVPNAERILAAYEAAVADKQPQVEAAMCELTEDPQVSSARIFAEANSARLEAERRGQETHSGNGRFESGW</sequence>
<organism evidence="2 3">
    <name type="scientific">Nocardia suismassiliense</name>
    <dbReference type="NCBI Taxonomy" id="2077092"/>
    <lineage>
        <taxon>Bacteria</taxon>
        <taxon>Bacillati</taxon>
        <taxon>Actinomycetota</taxon>
        <taxon>Actinomycetes</taxon>
        <taxon>Mycobacteriales</taxon>
        <taxon>Nocardiaceae</taxon>
        <taxon>Nocardia</taxon>
    </lineage>
</organism>
<dbReference type="Proteomes" id="UP001601948">
    <property type="component" value="Unassembled WGS sequence"/>
</dbReference>
<protein>
    <submittedName>
        <fullName evidence="2">Uncharacterized protein</fullName>
    </submittedName>
</protein>
<accession>A0ABW6QVE9</accession>
<keyword evidence="3" id="KW-1185">Reference proteome</keyword>
<gene>
    <name evidence="2" type="ORF">ACFYV7_20565</name>
</gene>
<name>A0ABW6QVE9_9NOCA</name>
<dbReference type="RefSeq" id="WP_387719532.1">
    <property type="nucleotide sequence ID" value="NZ_JBIAPI010000005.1"/>
</dbReference>
<feature type="region of interest" description="Disordered" evidence="1">
    <location>
        <begin position="85"/>
        <end position="105"/>
    </location>
</feature>
<dbReference type="EMBL" id="JBIAPI010000005">
    <property type="protein sequence ID" value="MFF3225197.1"/>
    <property type="molecule type" value="Genomic_DNA"/>
</dbReference>
<reference evidence="2 3" key="1">
    <citation type="submission" date="2024-10" db="EMBL/GenBank/DDBJ databases">
        <title>The Natural Products Discovery Center: Release of the First 8490 Sequenced Strains for Exploring Actinobacteria Biosynthetic Diversity.</title>
        <authorList>
            <person name="Kalkreuter E."/>
            <person name="Kautsar S.A."/>
            <person name="Yang D."/>
            <person name="Bader C.D."/>
            <person name="Teijaro C.N."/>
            <person name="Fluegel L."/>
            <person name="Davis C.M."/>
            <person name="Simpson J.R."/>
            <person name="Lauterbach L."/>
            <person name="Steele A.D."/>
            <person name="Gui C."/>
            <person name="Meng S."/>
            <person name="Li G."/>
            <person name="Viehrig K."/>
            <person name="Ye F."/>
            <person name="Su P."/>
            <person name="Kiefer A.F."/>
            <person name="Nichols A."/>
            <person name="Cepeda A.J."/>
            <person name="Yan W."/>
            <person name="Fan B."/>
            <person name="Jiang Y."/>
            <person name="Adhikari A."/>
            <person name="Zheng C.-J."/>
            <person name="Schuster L."/>
            <person name="Cowan T.M."/>
            <person name="Smanski M.J."/>
            <person name="Chevrette M.G."/>
            <person name="De Carvalho L.P.S."/>
            <person name="Shen B."/>
        </authorList>
    </citation>
    <scope>NUCLEOTIDE SEQUENCE [LARGE SCALE GENOMIC DNA]</scope>
    <source>
        <strain evidence="2 3">NPDC003040</strain>
    </source>
</reference>
<proteinExistence type="predicted"/>
<evidence type="ECO:0000313" key="2">
    <source>
        <dbReference type="EMBL" id="MFF3225197.1"/>
    </source>
</evidence>
<evidence type="ECO:0000256" key="1">
    <source>
        <dbReference type="SAM" id="MobiDB-lite"/>
    </source>
</evidence>
<evidence type="ECO:0000313" key="3">
    <source>
        <dbReference type="Proteomes" id="UP001601948"/>
    </source>
</evidence>